<proteinExistence type="predicted"/>
<comment type="caution">
    <text evidence="2">The sequence shown here is derived from an EMBL/GenBank/DDBJ whole genome shotgun (WGS) entry which is preliminary data.</text>
</comment>
<keyword evidence="1" id="KW-0472">Membrane</keyword>
<evidence type="ECO:0000313" key="3">
    <source>
        <dbReference type="Proteomes" id="UP000724672"/>
    </source>
</evidence>
<keyword evidence="1" id="KW-1133">Transmembrane helix</keyword>
<feature type="transmembrane region" description="Helical" evidence="1">
    <location>
        <begin position="6"/>
        <end position="28"/>
    </location>
</feature>
<organism evidence="2 3">
    <name type="scientific">Anaeromonas frigoriresistens</name>
    <dbReference type="NCBI Taxonomy" id="2683708"/>
    <lineage>
        <taxon>Bacteria</taxon>
        <taxon>Bacillati</taxon>
        <taxon>Bacillota</taxon>
        <taxon>Tissierellia</taxon>
        <taxon>Tissierellales</taxon>
        <taxon>Thermohalobacteraceae</taxon>
        <taxon>Anaeromonas</taxon>
    </lineage>
</organism>
<dbReference type="EMBL" id="WSFT01000053">
    <property type="protein sequence ID" value="MBS4539802.1"/>
    <property type="molecule type" value="Genomic_DNA"/>
</dbReference>
<keyword evidence="3" id="KW-1185">Reference proteome</keyword>
<accession>A0A942V284</accession>
<name>A0A942V284_9FIRM</name>
<dbReference type="RefSeq" id="WP_203367716.1">
    <property type="nucleotide sequence ID" value="NZ_WSFT01000053.1"/>
</dbReference>
<evidence type="ECO:0000313" key="2">
    <source>
        <dbReference type="EMBL" id="MBS4539802.1"/>
    </source>
</evidence>
<dbReference type="AlphaFoldDB" id="A0A942V284"/>
<keyword evidence="1" id="KW-0812">Transmembrane</keyword>
<dbReference type="Proteomes" id="UP000724672">
    <property type="component" value="Unassembled WGS sequence"/>
</dbReference>
<gene>
    <name evidence="2" type="ORF">GOQ27_15110</name>
</gene>
<reference evidence="2" key="1">
    <citation type="submission" date="2019-12" db="EMBL/GenBank/DDBJ databases">
        <title>Clostridiaceae gen. nov. sp. nov., isolated from sediment in Xinjiang, China.</title>
        <authorList>
            <person name="Zhang R."/>
        </authorList>
    </citation>
    <scope>NUCLEOTIDE SEQUENCE</scope>
    <source>
        <strain evidence="2">D2Q-11</strain>
    </source>
</reference>
<sequence>MRKKILIPGLIILYVALVYNFTALPYGLENKVLYMEMKSLSKEIQDNTIDSKALINTYISKYYIDKVDFNADKIEGLSNYDEVLVDTAYLMLFNYSKYQETKEKVYYHIYLDTKENFIGILEVN</sequence>
<protein>
    <submittedName>
        <fullName evidence="2">Uncharacterized protein</fullName>
    </submittedName>
</protein>
<evidence type="ECO:0000256" key="1">
    <source>
        <dbReference type="SAM" id="Phobius"/>
    </source>
</evidence>